<gene>
    <name evidence="2" type="ORF">PBRASI_LOCUS3671</name>
</gene>
<sequence>MATHEIIEVVESPNSSRDLSFWRNPSHYIRSSAKERALDIKKNASLSELSGSLGDLGTLLPILVALSITGQVSLTASLIFGGLWNITSGLMFRIPMCVQPMKAVAAVALSAHLSIGEVMSAGLGVGFMIFALGITRTIKVIEKLTPIPIIRGIQLGAGITLIIKAADMVRKNGSWGGTFWKWNDNYEWALLAFIFVFVFYSSKRIPTALILFILGLTIALVKVFKSGMTPPSVSFNYPSTVVPTLEEFKTGFLSASLGQLPLTALNSVIALAALAHDLFPERSSLNYVEKISVSVGLMNIIGCFFGSIPYCHGSGGLAGQYRFGARSEVSVLVLGLFKMILGILFGKTLTNLLGFFPNSLLGEMFAFGSSRRARLLEAAFKAGFNYSWASPAKRLLSGSIDGGLIILSRFPIRNRDFIVYPVGVYSDRFSDKGALYARIEVTPMHAIHLFITHTQASYMSSPPVTEPSAIIRYQQLATLRKFINKHKSMRKPNEAIIVVGDLNVNGRPPYDPANPASATGDSAEYKLMMKILRGEGIDAKLIDPGLPDDATEHMRFVDSTVDIRDLLKESYYNHPVTFGDIMVDENGHLQPRETVLAAKHDYCAMASLDYILSIDEKSKGDVTGEAHFVYDIDRTKIEEFFVKGDYPFTQLSGEYREDVVASL</sequence>
<dbReference type="InterPro" id="IPR036691">
    <property type="entry name" value="Endo/exonu/phosph_ase_sf"/>
</dbReference>
<feature type="transmembrane region" description="Helical" evidence="1">
    <location>
        <begin position="209"/>
        <end position="228"/>
    </location>
</feature>
<feature type="transmembrane region" description="Helical" evidence="1">
    <location>
        <begin position="291"/>
        <end position="309"/>
    </location>
</feature>
<dbReference type="Pfam" id="PF16983">
    <property type="entry name" value="MFS_MOT1"/>
    <property type="match status" value="2"/>
</dbReference>
<feature type="transmembrane region" description="Helical" evidence="1">
    <location>
        <begin position="186"/>
        <end position="202"/>
    </location>
</feature>
<evidence type="ECO:0000256" key="1">
    <source>
        <dbReference type="SAM" id="Phobius"/>
    </source>
</evidence>
<proteinExistence type="predicted"/>
<dbReference type="GO" id="GO:0015098">
    <property type="term" value="F:molybdate ion transmembrane transporter activity"/>
    <property type="evidence" value="ECO:0007669"/>
    <property type="project" value="InterPro"/>
</dbReference>
<dbReference type="EMBL" id="CAJVPI010000341">
    <property type="protein sequence ID" value="CAG8521937.1"/>
    <property type="molecule type" value="Genomic_DNA"/>
</dbReference>
<keyword evidence="1" id="KW-1133">Transmembrane helix</keyword>
<name>A0A9N9A7F7_9GLOM</name>
<dbReference type="AlphaFoldDB" id="A0A9N9A7F7"/>
<feature type="transmembrane region" description="Helical" evidence="1">
    <location>
        <begin position="104"/>
        <end position="132"/>
    </location>
</feature>
<comment type="caution">
    <text evidence="2">The sequence shown here is derived from an EMBL/GenBank/DDBJ whole genome shotgun (WGS) entry which is preliminary data.</text>
</comment>
<dbReference type="InterPro" id="IPR031563">
    <property type="entry name" value="MOT1/MOT2"/>
</dbReference>
<feature type="transmembrane region" description="Helical" evidence="1">
    <location>
        <begin position="144"/>
        <end position="166"/>
    </location>
</feature>
<evidence type="ECO:0000313" key="2">
    <source>
        <dbReference type="EMBL" id="CAG8521937.1"/>
    </source>
</evidence>
<reference evidence="2" key="1">
    <citation type="submission" date="2021-06" db="EMBL/GenBank/DDBJ databases">
        <authorList>
            <person name="Kallberg Y."/>
            <person name="Tangrot J."/>
            <person name="Rosling A."/>
        </authorList>
    </citation>
    <scope>NUCLEOTIDE SEQUENCE</scope>
    <source>
        <strain evidence="2">BR232B</strain>
    </source>
</reference>
<protein>
    <submittedName>
        <fullName evidence="2">5073_t:CDS:1</fullName>
    </submittedName>
</protein>
<dbReference type="SUPFAM" id="SSF56219">
    <property type="entry name" value="DNase I-like"/>
    <property type="match status" value="1"/>
</dbReference>
<feature type="transmembrane region" description="Helical" evidence="1">
    <location>
        <begin position="59"/>
        <end position="84"/>
    </location>
</feature>
<keyword evidence="3" id="KW-1185">Reference proteome</keyword>
<organism evidence="2 3">
    <name type="scientific">Paraglomus brasilianum</name>
    <dbReference type="NCBI Taxonomy" id="144538"/>
    <lineage>
        <taxon>Eukaryota</taxon>
        <taxon>Fungi</taxon>
        <taxon>Fungi incertae sedis</taxon>
        <taxon>Mucoromycota</taxon>
        <taxon>Glomeromycotina</taxon>
        <taxon>Glomeromycetes</taxon>
        <taxon>Paraglomerales</taxon>
        <taxon>Paraglomeraceae</taxon>
        <taxon>Paraglomus</taxon>
    </lineage>
</organism>
<dbReference type="Gene3D" id="3.60.10.10">
    <property type="entry name" value="Endonuclease/exonuclease/phosphatase"/>
    <property type="match status" value="1"/>
</dbReference>
<feature type="transmembrane region" description="Helical" evidence="1">
    <location>
        <begin position="329"/>
        <end position="346"/>
    </location>
</feature>
<keyword evidence="1" id="KW-0472">Membrane</keyword>
<accession>A0A9N9A7F7</accession>
<evidence type="ECO:0000313" key="3">
    <source>
        <dbReference type="Proteomes" id="UP000789739"/>
    </source>
</evidence>
<dbReference type="Proteomes" id="UP000789739">
    <property type="component" value="Unassembled WGS sequence"/>
</dbReference>
<keyword evidence="1" id="KW-0812">Transmembrane</keyword>
<dbReference type="OrthoDB" id="40902at2759"/>
<dbReference type="PANTHER" id="PTHR31970">
    <property type="match status" value="1"/>
</dbReference>
<dbReference type="PANTHER" id="PTHR31970:SF9">
    <property type="entry name" value="MOLYBDATE TRANSPORTER 2"/>
    <property type="match status" value="1"/>
</dbReference>